<evidence type="ECO:0000313" key="3">
    <source>
        <dbReference type="EMBL" id="MBE5918422.1"/>
    </source>
</evidence>
<gene>
    <name evidence="3" type="ORF">E7272_01135</name>
</gene>
<feature type="signal peptide" evidence="2">
    <location>
        <begin position="1"/>
        <end position="28"/>
    </location>
</feature>
<keyword evidence="1" id="KW-0472">Membrane</keyword>
<keyword evidence="1" id="KW-1133">Transmembrane helix</keyword>
<feature type="transmembrane region" description="Helical" evidence="1">
    <location>
        <begin position="245"/>
        <end position="268"/>
    </location>
</feature>
<protein>
    <submittedName>
        <fullName evidence="3">Uncharacterized protein</fullName>
    </submittedName>
</protein>
<proteinExistence type="predicted"/>
<sequence>MKKIYFNIALALAVTVVSFMGISEKVDAKTEEVTWNVRYTGAGSTGFESEYTDDLKYIISSAMPGDTLVYTVNYQNVSDKKMEFFLAADVLSSLEDDKNGETAVGGAYSYKVTYDSGAGEQIIYDSETVGGDNDVQKGLNQLKNGNALVSIGTLDKNQSGKVKLMVKLDGNSQDNSYMEKLAQLNIQFAATEPTIVAPENKTNIKKINERRQVVYTIPGGSEIVYIDDDEVPLDEGFNPKTNDSIIPLLVCVIALFVGLGFIGLYFVLVKKYKGEVC</sequence>
<name>A0A927YLY0_9FIRM</name>
<evidence type="ECO:0000256" key="2">
    <source>
        <dbReference type="SAM" id="SignalP"/>
    </source>
</evidence>
<keyword evidence="1" id="KW-0812">Transmembrane</keyword>
<dbReference type="EMBL" id="SVER01000002">
    <property type="protein sequence ID" value="MBE5918422.1"/>
    <property type="molecule type" value="Genomic_DNA"/>
</dbReference>
<accession>A0A927YLY0</accession>
<reference evidence="3" key="1">
    <citation type="submission" date="2019-04" db="EMBL/GenBank/DDBJ databases">
        <title>Evolution of Biomass-Degrading Anaerobic Consortia Revealed by Metagenomics.</title>
        <authorList>
            <person name="Peng X."/>
        </authorList>
    </citation>
    <scope>NUCLEOTIDE SEQUENCE</scope>
    <source>
        <strain evidence="3">SIG311</strain>
    </source>
</reference>
<evidence type="ECO:0000313" key="4">
    <source>
        <dbReference type="Proteomes" id="UP000766246"/>
    </source>
</evidence>
<organism evidence="3 4">
    <name type="scientific">Pseudobutyrivibrio ruminis</name>
    <dbReference type="NCBI Taxonomy" id="46206"/>
    <lineage>
        <taxon>Bacteria</taxon>
        <taxon>Bacillati</taxon>
        <taxon>Bacillota</taxon>
        <taxon>Clostridia</taxon>
        <taxon>Lachnospirales</taxon>
        <taxon>Lachnospiraceae</taxon>
        <taxon>Pseudobutyrivibrio</taxon>
    </lineage>
</organism>
<comment type="caution">
    <text evidence="3">The sequence shown here is derived from an EMBL/GenBank/DDBJ whole genome shotgun (WGS) entry which is preliminary data.</text>
</comment>
<keyword evidence="2" id="KW-0732">Signal</keyword>
<dbReference type="AlphaFoldDB" id="A0A927YLY0"/>
<dbReference type="Proteomes" id="UP000766246">
    <property type="component" value="Unassembled WGS sequence"/>
</dbReference>
<feature type="chain" id="PRO_5037334793" evidence="2">
    <location>
        <begin position="29"/>
        <end position="277"/>
    </location>
</feature>
<evidence type="ECO:0000256" key="1">
    <source>
        <dbReference type="SAM" id="Phobius"/>
    </source>
</evidence>